<keyword evidence="2" id="KW-1185">Reference proteome</keyword>
<name>A0A8T0H2U8_CERPU</name>
<evidence type="ECO:0000313" key="1">
    <source>
        <dbReference type="EMBL" id="KAG0566216.1"/>
    </source>
</evidence>
<dbReference type="Proteomes" id="UP000822688">
    <property type="component" value="Chromosome 7"/>
</dbReference>
<proteinExistence type="predicted"/>
<reference evidence="1" key="1">
    <citation type="submission" date="2020-06" db="EMBL/GenBank/DDBJ databases">
        <title>WGS assembly of Ceratodon purpureus strain R40.</title>
        <authorList>
            <person name="Carey S.B."/>
            <person name="Jenkins J."/>
            <person name="Shu S."/>
            <person name="Lovell J.T."/>
            <person name="Sreedasyam A."/>
            <person name="Maumus F."/>
            <person name="Tiley G.P."/>
            <person name="Fernandez-Pozo N."/>
            <person name="Barry K."/>
            <person name="Chen C."/>
            <person name="Wang M."/>
            <person name="Lipzen A."/>
            <person name="Daum C."/>
            <person name="Saski C.A."/>
            <person name="Payton A.C."/>
            <person name="Mcbreen J.C."/>
            <person name="Conrad R.E."/>
            <person name="Kollar L.M."/>
            <person name="Olsson S."/>
            <person name="Huttunen S."/>
            <person name="Landis J.B."/>
            <person name="Wickett N.J."/>
            <person name="Johnson M.G."/>
            <person name="Rensing S.A."/>
            <person name="Grimwood J."/>
            <person name="Schmutz J."/>
            <person name="Mcdaniel S.F."/>
        </authorList>
    </citation>
    <scope>NUCLEOTIDE SEQUENCE</scope>
    <source>
        <strain evidence="1">R40</strain>
    </source>
</reference>
<organism evidence="1 2">
    <name type="scientific">Ceratodon purpureus</name>
    <name type="common">Fire moss</name>
    <name type="synonym">Dicranum purpureum</name>
    <dbReference type="NCBI Taxonomy" id="3225"/>
    <lineage>
        <taxon>Eukaryota</taxon>
        <taxon>Viridiplantae</taxon>
        <taxon>Streptophyta</taxon>
        <taxon>Embryophyta</taxon>
        <taxon>Bryophyta</taxon>
        <taxon>Bryophytina</taxon>
        <taxon>Bryopsida</taxon>
        <taxon>Dicranidae</taxon>
        <taxon>Pseudoditrichales</taxon>
        <taxon>Ditrichaceae</taxon>
        <taxon>Ceratodon</taxon>
    </lineage>
</organism>
<evidence type="ECO:0000313" key="2">
    <source>
        <dbReference type="Proteomes" id="UP000822688"/>
    </source>
</evidence>
<dbReference type="EMBL" id="CM026428">
    <property type="protein sequence ID" value="KAG0566216.1"/>
    <property type="molecule type" value="Genomic_DNA"/>
</dbReference>
<gene>
    <name evidence="1" type="ORF">KC19_7G046500</name>
</gene>
<comment type="caution">
    <text evidence="1">The sequence shown here is derived from an EMBL/GenBank/DDBJ whole genome shotgun (WGS) entry which is preliminary data.</text>
</comment>
<dbReference type="AlphaFoldDB" id="A0A8T0H2U8"/>
<accession>A0A8T0H2U8</accession>
<protein>
    <submittedName>
        <fullName evidence="1">Uncharacterized protein</fullName>
    </submittedName>
</protein>
<sequence>MARYQFAVDLAKQRVYQTATISCYEFPVCTGQMELALGSWGCFLQIKASTHVPKCSFKVTRSPYLGLYLLDPSFKLWQTSMILPISATKLLRLEEVLNLEEMQRGRILS</sequence>